<dbReference type="PANTHER" id="PTHR42738:SF7">
    <property type="entry name" value="HYDROXYMETHYLGLUTARYL-COA LYASE"/>
    <property type="match status" value="1"/>
</dbReference>
<dbReference type="Pfam" id="PF00682">
    <property type="entry name" value="HMGL-like"/>
    <property type="match status" value="1"/>
</dbReference>
<dbReference type="InterPro" id="IPR013785">
    <property type="entry name" value="Aldolase_TIM"/>
</dbReference>
<keyword evidence="6" id="KW-1185">Reference proteome</keyword>
<feature type="domain" description="Pyruvate carboxyltransferase" evidence="4">
    <location>
        <begin position="2"/>
        <end position="266"/>
    </location>
</feature>
<comment type="similarity">
    <text evidence="1">Belongs to the HMG-CoA lyase family.</text>
</comment>
<keyword evidence="3 5" id="KW-0456">Lyase</keyword>
<dbReference type="SUPFAM" id="SSF51569">
    <property type="entry name" value="Aldolase"/>
    <property type="match status" value="1"/>
</dbReference>
<sequence length="296" mass="30418">MIELVEVSARDGLQNEKTILSTADKVALIDKAVAAGARRLEVASFVNPKLVPQMADAEAVIAALPKRAEVRTIGLVLNERGAGRALATAVDELGIVVAASDAFGLANQGLDVDASVAMAGRVIEQARAVGRDAQVTISVAFGCPLSGAVDPARVVDMARRLVVFDPLEIALADTVGVARPDEVSRLVAAVVEAVRPLPVRVHFHDTRGTGVANAVAAVAAGAVTVDASIGGTGGCPFAPGAAGNVASEDVAYALNGRMAVDVDALCAAAVWLNEKLERTRTSAMTRAWLSAREKTV</sequence>
<proteinExistence type="inferred from homology"/>
<dbReference type="InterPro" id="IPR043594">
    <property type="entry name" value="HMGL"/>
</dbReference>
<evidence type="ECO:0000259" key="4">
    <source>
        <dbReference type="PROSITE" id="PS50991"/>
    </source>
</evidence>
<dbReference type="PROSITE" id="PS50991">
    <property type="entry name" value="PYR_CT"/>
    <property type="match status" value="1"/>
</dbReference>
<dbReference type="CDD" id="cd07938">
    <property type="entry name" value="DRE_TIM_HMGL"/>
    <property type="match status" value="1"/>
</dbReference>
<dbReference type="Gene3D" id="3.20.20.70">
    <property type="entry name" value="Aldolase class I"/>
    <property type="match status" value="1"/>
</dbReference>
<dbReference type="EMBL" id="CP146369">
    <property type="protein sequence ID" value="WWT53943.1"/>
    <property type="molecule type" value="Genomic_DNA"/>
</dbReference>
<protein>
    <submittedName>
        <fullName evidence="5">Hydroxymethylglutaryl-CoA lyase</fullName>
    </submittedName>
</protein>
<reference evidence="5 6" key="1">
    <citation type="submission" date="2024-02" db="EMBL/GenBank/DDBJ databases">
        <title>Distribution and functional of Brevundimonas-related endobacteria within Verticillium dahliae.</title>
        <authorList>
            <person name="Zeng H."/>
        </authorList>
    </citation>
    <scope>NUCLEOTIDE SEQUENCE [LARGE SCALE GENOMIC DNA]</scope>
    <source>
        <strain evidence="5 6">TRM 44200</strain>
    </source>
</reference>
<dbReference type="Proteomes" id="UP001363460">
    <property type="component" value="Chromosome"/>
</dbReference>
<evidence type="ECO:0000256" key="2">
    <source>
        <dbReference type="ARBA" id="ARBA00022723"/>
    </source>
</evidence>
<evidence type="ECO:0000313" key="5">
    <source>
        <dbReference type="EMBL" id="WWT53943.1"/>
    </source>
</evidence>
<accession>A0ABZ2IAA3</accession>
<dbReference type="PANTHER" id="PTHR42738">
    <property type="entry name" value="HYDROXYMETHYLGLUTARYL-COA LYASE"/>
    <property type="match status" value="1"/>
</dbReference>
<organism evidence="5 6">
    <name type="scientific">Brevundimonas olei</name>
    <dbReference type="NCBI Taxonomy" id="657642"/>
    <lineage>
        <taxon>Bacteria</taxon>
        <taxon>Pseudomonadati</taxon>
        <taxon>Pseudomonadota</taxon>
        <taxon>Alphaproteobacteria</taxon>
        <taxon>Caulobacterales</taxon>
        <taxon>Caulobacteraceae</taxon>
        <taxon>Brevundimonas</taxon>
    </lineage>
</organism>
<evidence type="ECO:0000256" key="3">
    <source>
        <dbReference type="ARBA" id="ARBA00023239"/>
    </source>
</evidence>
<evidence type="ECO:0000256" key="1">
    <source>
        <dbReference type="ARBA" id="ARBA00009405"/>
    </source>
</evidence>
<dbReference type="NCBIfam" id="NF004283">
    <property type="entry name" value="PRK05692.1"/>
    <property type="match status" value="1"/>
</dbReference>
<gene>
    <name evidence="5" type="ORF">V8J38_11845</name>
</gene>
<dbReference type="InterPro" id="IPR000891">
    <property type="entry name" value="PYR_CT"/>
</dbReference>
<dbReference type="RefSeq" id="WP_338575920.1">
    <property type="nucleotide sequence ID" value="NZ_CP146369.1"/>
</dbReference>
<evidence type="ECO:0000313" key="6">
    <source>
        <dbReference type="Proteomes" id="UP001363460"/>
    </source>
</evidence>
<keyword evidence="2" id="KW-0479">Metal-binding</keyword>
<name>A0ABZ2IAA3_9CAUL</name>
<dbReference type="GO" id="GO:0016829">
    <property type="term" value="F:lyase activity"/>
    <property type="evidence" value="ECO:0007669"/>
    <property type="project" value="UniProtKB-KW"/>
</dbReference>